<dbReference type="AlphaFoldDB" id="M7X8F8"/>
<protein>
    <recommendedName>
        <fullName evidence="3">Capsule assembly protein Wzi</fullName>
    </recommendedName>
</protein>
<gene>
    <name evidence="1" type="ORF">C943_02406</name>
</gene>
<dbReference type="InterPro" id="IPR038636">
    <property type="entry name" value="Wzi_sf"/>
</dbReference>
<accession>M7X8F8</accession>
<name>M7X8F8_9BACT</name>
<evidence type="ECO:0000313" key="1">
    <source>
        <dbReference type="EMBL" id="EMS31259.1"/>
    </source>
</evidence>
<dbReference type="Gene3D" id="2.40.160.130">
    <property type="entry name" value="Capsule assembly protein Wzi"/>
    <property type="match status" value="1"/>
</dbReference>
<dbReference type="Proteomes" id="UP000010953">
    <property type="component" value="Unassembled WGS sequence"/>
</dbReference>
<dbReference type="STRING" id="1239962.C943_02406"/>
<dbReference type="EMBL" id="AMZY02000020">
    <property type="protein sequence ID" value="EMS31259.1"/>
    <property type="molecule type" value="Genomic_DNA"/>
</dbReference>
<dbReference type="Pfam" id="PF14052">
    <property type="entry name" value="Caps_assemb_Wzi"/>
    <property type="match status" value="1"/>
</dbReference>
<organism evidence="1 2">
    <name type="scientific">Mariniradius saccharolyticus AK6</name>
    <dbReference type="NCBI Taxonomy" id="1239962"/>
    <lineage>
        <taxon>Bacteria</taxon>
        <taxon>Pseudomonadati</taxon>
        <taxon>Bacteroidota</taxon>
        <taxon>Cytophagia</taxon>
        <taxon>Cytophagales</taxon>
        <taxon>Cyclobacteriaceae</taxon>
        <taxon>Mariniradius</taxon>
    </lineage>
</organism>
<dbReference type="OrthoDB" id="1293009at2"/>
<reference evidence="1" key="1">
    <citation type="submission" date="2013-01" db="EMBL/GenBank/DDBJ databases">
        <title>Genome assembly of Mariniradius saccharolyticus AK6.</title>
        <authorList>
            <person name="Vaidya B."/>
            <person name="Khatri I."/>
            <person name="Tanuku N.R.S."/>
            <person name="Subramanian S."/>
            <person name="Pinnaka A."/>
        </authorList>
    </citation>
    <scope>NUCLEOTIDE SEQUENCE [LARGE SCALE GENOMIC DNA]</scope>
    <source>
        <strain evidence="1">AK6</strain>
    </source>
</reference>
<dbReference type="InterPro" id="IPR026950">
    <property type="entry name" value="Caps_assemb_Wzi"/>
</dbReference>
<evidence type="ECO:0000313" key="2">
    <source>
        <dbReference type="Proteomes" id="UP000010953"/>
    </source>
</evidence>
<dbReference type="RefSeq" id="WP_008631150.1">
    <property type="nucleotide sequence ID" value="NZ_AMZY02000020.1"/>
</dbReference>
<comment type="caution">
    <text evidence="1">The sequence shown here is derived from an EMBL/GenBank/DDBJ whole genome shotgun (WGS) entry which is preliminary data.</text>
</comment>
<dbReference type="InParanoid" id="M7X8F8"/>
<dbReference type="eggNOG" id="ENOG5030DQ4">
    <property type="taxonomic scope" value="Bacteria"/>
</dbReference>
<proteinExistence type="predicted"/>
<evidence type="ECO:0008006" key="3">
    <source>
        <dbReference type="Google" id="ProtNLM"/>
    </source>
</evidence>
<sequence length="569" mass="66086">MKARKNILTIIFSVILAALGFLSPALKAQTVPLGTPVLEEYMRRMQLLGKLDKNVSFNIRPLYPVEAFQRTVGFDLDSTFTNVDTSEFHQRWGEKHPLTILVLPITNRLQFTSNYAFGANDGAMIPNRGFQNIFSLGVHTSFWKFSFQFQPEILTAQNKDYQGFPIEHQSTILYYYEYLNRIDMPERFGEGSYNRFLPGQSSFRINHKGLSLGVSTENLWWGPGKRSSLLLSNNAPGFLHYTLNTQKPIQTKIGGFEWQLVAGTLKNSGYLPPHSDYIFQQNPVFFPKREGEDRYMSGLIISYQPKWVPGFSIGYGSVNHMYKADMVKFEDYLPIFNGEKGLYNVFNPERDRRQQFSSGFFRWVSPEGHFEFYGEYGTRGNSIRAADFLITPERNRGFTLGFSNLFPLKKERQFIQVSAEMTQTGQTIRQSIRNLDTWYIHNHVRHGYTHRGQVMGVGYGPAANVNWVEIGWVRDFSRIAFQFERIVYNNDFYNFRYEASKDWRNKYVDLVPSLIGEWRFGNLLVHGNFQLVKTLNYKWYLENVPDIYFVPGLDKNNFVANIGLTYILK</sequence>
<keyword evidence="2" id="KW-1185">Reference proteome</keyword>